<evidence type="ECO:0000256" key="2">
    <source>
        <dbReference type="ARBA" id="ARBA00007419"/>
    </source>
</evidence>
<evidence type="ECO:0000256" key="4">
    <source>
        <dbReference type="ARBA" id="ARBA00022529"/>
    </source>
</evidence>
<evidence type="ECO:0000256" key="6">
    <source>
        <dbReference type="SAM" id="SignalP"/>
    </source>
</evidence>
<evidence type="ECO:0000313" key="7">
    <source>
        <dbReference type="Ensembl" id="ENSORLP00000038614.1"/>
    </source>
</evidence>
<feature type="chain" id="PRO_5017225339" evidence="6">
    <location>
        <begin position="23"/>
        <end position="67"/>
    </location>
</feature>
<evidence type="ECO:0000256" key="3">
    <source>
        <dbReference type="ARBA" id="ARBA00022525"/>
    </source>
</evidence>
<dbReference type="InParanoid" id="A0A3B3I3A8"/>
<comment type="subcellular location">
    <subcellularLocation>
        <location evidence="1">Secreted</location>
    </subcellularLocation>
</comment>
<reference evidence="7 8" key="1">
    <citation type="journal article" date="2007" name="Nature">
        <title>The medaka draft genome and insights into vertebrate genome evolution.</title>
        <authorList>
            <person name="Kasahara M."/>
            <person name="Naruse K."/>
            <person name="Sasaki S."/>
            <person name="Nakatani Y."/>
            <person name="Qu W."/>
            <person name="Ahsan B."/>
            <person name="Yamada T."/>
            <person name="Nagayasu Y."/>
            <person name="Doi K."/>
            <person name="Kasai Y."/>
            <person name="Jindo T."/>
            <person name="Kobayashi D."/>
            <person name="Shimada A."/>
            <person name="Toyoda A."/>
            <person name="Kuroki Y."/>
            <person name="Fujiyama A."/>
            <person name="Sasaki T."/>
            <person name="Shimizu A."/>
            <person name="Asakawa S."/>
            <person name="Shimizu N."/>
            <person name="Hashimoto S."/>
            <person name="Yang J."/>
            <person name="Lee Y."/>
            <person name="Matsushima K."/>
            <person name="Sugano S."/>
            <person name="Sakaizumi M."/>
            <person name="Narita T."/>
            <person name="Ohishi K."/>
            <person name="Haga S."/>
            <person name="Ohta F."/>
            <person name="Nomoto H."/>
            <person name="Nogata K."/>
            <person name="Morishita T."/>
            <person name="Endo T."/>
            <person name="Shin-I T."/>
            <person name="Takeda H."/>
            <person name="Morishita S."/>
            <person name="Kohara Y."/>
        </authorList>
    </citation>
    <scope>NUCLEOTIDE SEQUENCE [LARGE SCALE GENOMIC DNA]</scope>
    <source>
        <strain evidence="7 8">Hd-rR</strain>
    </source>
</reference>
<feature type="signal peptide" evidence="6">
    <location>
        <begin position="1"/>
        <end position="22"/>
    </location>
</feature>
<dbReference type="GO" id="GO:0042742">
    <property type="term" value="P:defense response to bacterium"/>
    <property type="evidence" value="ECO:0007669"/>
    <property type="project" value="UniProtKB-KW"/>
</dbReference>
<keyword evidence="8" id="KW-1185">Reference proteome</keyword>
<organism evidence="7 8">
    <name type="scientific">Oryzias latipes</name>
    <name type="common">Japanese rice fish</name>
    <name type="synonym">Japanese killifish</name>
    <dbReference type="NCBI Taxonomy" id="8090"/>
    <lineage>
        <taxon>Eukaryota</taxon>
        <taxon>Metazoa</taxon>
        <taxon>Chordata</taxon>
        <taxon>Craniata</taxon>
        <taxon>Vertebrata</taxon>
        <taxon>Euteleostomi</taxon>
        <taxon>Actinopterygii</taxon>
        <taxon>Neopterygii</taxon>
        <taxon>Teleostei</taxon>
        <taxon>Neoteleostei</taxon>
        <taxon>Acanthomorphata</taxon>
        <taxon>Ovalentaria</taxon>
        <taxon>Atherinomorphae</taxon>
        <taxon>Beloniformes</taxon>
        <taxon>Adrianichthyidae</taxon>
        <taxon>Oryziinae</taxon>
        <taxon>Oryzias</taxon>
    </lineage>
</organism>
<keyword evidence="3" id="KW-0964">Secreted</keyword>
<dbReference type="Proteomes" id="UP000001038">
    <property type="component" value="Chromosome 24"/>
</dbReference>
<dbReference type="Pfam" id="PF08107">
    <property type="entry name" value="Antimicrobial12"/>
    <property type="match status" value="1"/>
</dbReference>
<dbReference type="Bgee" id="ENSORLG00000024052">
    <property type="expression patterns" value="Expressed in pharyngeal gill and 12 other cell types or tissues"/>
</dbReference>
<protein>
    <submittedName>
        <fullName evidence="7">Uncharacterized protein</fullName>
    </submittedName>
</protein>
<reference evidence="7" key="3">
    <citation type="submission" date="2025-09" db="UniProtKB">
        <authorList>
            <consortium name="Ensembl"/>
        </authorList>
    </citation>
    <scope>IDENTIFICATION</scope>
    <source>
        <strain evidence="7">Hd-rR</strain>
    </source>
</reference>
<evidence type="ECO:0000256" key="5">
    <source>
        <dbReference type="ARBA" id="ARBA00023022"/>
    </source>
</evidence>
<keyword evidence="4" id="KW-0929">Antimicrobial</keyword>
<evidence type="ECO:0000256" key="1">
    <source>
        <dbReference type="ARBA" id="ARBA00004613"/>
    </source>
</evidence>
<name>A0A3B3I3A8_ORYLA</name>
<accession>A0A3B3I3A8</accession>
<sequence>MKCTAIFLVLSLVVLMAQPAEGFLGLIVQGLHAIHGLISGKGKDVQQQAEQQQQQLDKRAFEQLQYN</sequence>
<dbReference type="GeneTree" id="ENSGT01000000215193"/>
<proteinExistence type="inferred from homology"/>
<dbReference type="GO" id="GO:0005576">
    <property type="term" value="C:extracellular region"/>
    <property type="evidence" value="ECO:0007669"/>
    <property type="project" value="UniProtKB-SubCell"/>
</dbReference>
<dbReference type="InterPro" id="IPR012515">
    <property type="entry name" value="Antimicrobial12"/>
</dbReference>
<reference evidence="7" key="2">
    <citation type="submission" date="2025-08" db="UniProtKB">
        <authorList>
            <consortium name="Ensembl"/>
        </authorList>
    </citation>
    <scope>IDENTIFICATION</scope>
    <source>
        <strain evidence="7">Hd-rR</strain>
    </source>
</reference>
<comment type="similarity">
    <text evidence="2">Belongs to the pleurocidin family.</text>
</comment>
<keyword evidence="6" id="KW-0732">Signal</keyword>
<dbReference type="AlphaFoldDB" id="A0A3B3I3A8"/>
<keyword evidence="5" id="KW-0044">Antibiotic</keyword>
<evidence type="ECO:0000313" key="8">
    <source>
        <dbReference type="Proteomes" id="UP000001038"/>
    </source>
</evidence>
<dbReference type="Ensembl" id="ENSORLT00000026970.1">
    <property type="protein sequence ID" value="ENSORLP00000038614.1"/>
    <property type="gene ID" value="ENSORLG00000024052.1"/>
</dbReference>